<evidence type="ECO:0000313" key="6">
    <source>
        <dbReference type="EMBL" id="MCQ8186404.1"/>
    </source>
</evidence>
<proteinExistence type="predicted"/>
<dbReference type="PANTHER" id="PTHR47506:SF3">
    <property type="entry name" value="HTH-TYPE TRANSCRIPTIONAL REGULATOR LMRA"/>
    <property type="match status" value="1"/>
</dbReference>
<dbReference type="AlphaFoldDB" id="A0A9X2RIT9"/>
<dbReference type="RefSeq" id="WP_256620324.1">
    <property type="nucleotide sequence ID" value="NZ_JANIBC010000018.1"/>
</dbReference>
<sequence length="199" mass="21324">MLDEREPCRPMPRRSDAKQKMISAAGTLFGRKGYDGSGLSDILAESGAPKGSFYHHFPEGKEELAEAVVLQAGAAITALVKKAFADTETFEEGVSAMSGSIADWFETSGYAEGCPITSVLLATVPQSQRLHAACRSVLSDWSNAVAEAARRHELEDKAEMLGEAMVLAIEGAWVLSRVVESTSPFETATKMISALAKVR</sequence>
<dbReference type="GO" id="GO:0003677">
    <property type="term" value="F:DNA binding"/>
    <property type="evidence" value="ECO:0007669"/>
    <property type="project" value="UniProtKB-UniRule"/>
</dbReference>
<dbReference type="InterPro" id="IPR054156">
    <property type="entry name" value="YxaF_TetR_C"/>
</dbReference>
<keyword evidence="3" id="KW-0804">Transcription</keyword>
<feature type="DNA-binding region" description="H-T-H motif" evidence="4">
    <location>
        <begin position="38"/>
        <end position="57"/>
    </location>
</feature>
<organism evidence="6 7">
    <name type="scientific">Parvularcula maris</name>
    <dbReference type="NCBI Taxonomy" id="2965077"/>
    <lineage>
        <taxon>Bacteria</taxon>
        <taxon>Pseudomonadati</taxon>
        <taxon>Pseudomonadota</taxon>
        <taxon>Alphaproteobacteria</taxon>
        <taxon>Parvularculales</taxon>
        <taxon>Parvularculaceae</taxon>
        <taxon>Parvularcula</taxon>
    </lineage>
</organism>
<evidence type="ECO:0000256" key="4">
    <source>
        <dbReference type="PROSITE-ProRule" id="PRU00335"/>
    </source>
</evidence>
<dbReference type="InterPro" id="IPR036271">
    <property type="entry name" value="Tet_transcr_reg_TetR-rel_C_sf"/>
</dbReference>
<dbReference type="SUPFAM" id="SSF48498">
    <property type="entry name" value="Tetracyclin repressor-like, C-terminal domain"/>
    <property type="match status" value="1"/>
</dbReference>
<dbReference type="InterPro" id="IPR001647">
    <property type="entry name" value="HTH_TetR"/>
</dbReference>
<keyword evidence="1" id="KW-0805">Transcription regulation</keyword>
<dbReference type="PROSITE" id="PS50977">
    <property type="entry name" value="HTH_TETR_2"/>
    <property type="match status" value="1"/>
</dbReference>
<name>A0A9X2RIT9_9PROT</name>
<dbReference type="Pfam" id="PF21993">
    <property type="entry name" value="TetR_C_13_2"/>
    <property type="match status" value="1"/>
</dbReference>
<protein>
    <submittedName>
        <fullName evidence="6">TetR/AcrR family transcriptional regulator</fullName>
    </submittedName>
</protein>
<dbReference type="PRINTS" id="PR00455">
    <property type="entry name" value="HTHTETR"/>
</dbReference>
<evidence type="ECO:0000256" key="1">
    <source>
        <dbReference type="ARBA" id="ARBA00023015"/>
    </source>
</evidence>
<dbReference type="Gene3D" id="1.10.357.10">
    <property type="entry name" value="Tetracycline Repressor, domain 2"/>
    <property type="match status" value="1"/>
</dbReference>
<dbReference type="Pfam" id="PF00440">
    <property type="entry name" value="TetR_N"/>
    <property type="match status" value="1"/>
</dbReference>
<dbReference type="SUPFAM" id="SSF46689">
    <property type="entry name" value="Homeodomain-like"/>
    <property type="match status" value="1"/>
</dbReference>
<dbReference type="EMBL" id="JANIBC010000018">
    <property type="protein sequence ID" value="MCQ8186404.1"/>
    <property type="molecule type" value="Genomic_DNA"/>
</dbReference>
<dbReference type="Proteomes" id="UP001142610">
    <property type="component" value="Unassembled WGS sequence"/>
</dbReference>
<keyword evidence="7" id="KW-1185">Reference proteome</keyword>
<evidence type="ECO:0000256" key="3">
    <source>
        <dbReference type="ARBA" id="ARBA00023163"/>
    </source>
</evidence>
<dbReference type="PANTHER" id="PTHR47506">
    <property type="entry name" value="TRANSCRIPTIONAL REGULATORY PROTEIN"/>
    <property type="match status" value="1"/>
</dbReference>
<feature type="domain" description="HTH tetR-type" evidence="5">
    <location>
        <begin position="15"/>
        <end position="75"/>
    </location>
</feature>
<keyword evidence="2 4" id="KW-0238">DNA-binding</keyword>
<gene>
    <name evidence="6" type="ORF">NOG11_13545</name>
</gene>
<dbReference type="InterPro" id="IPR009057">
    <property type="entry name" value="Homeodomain-like_sf"/>
</dbReference>
<evidence type="ECO:0000256" key="2">
    <source>
        <dbReference type="ARBA" id="ARBA00023125"/>
    </source>
</evidence>
<reference evidence="6" key="1">
    <citation type="submission" date="2022-07" db="EMBL/GenBank/DDBJ databases">
        <title>Parvularcula maris sp. nov., an algicidal bacterium isolated from seawater.</title>
        <authorList>
            <person name="Li F."/>
        </authorList>
    </citation>
    <scope>NUCLEOTIDE SEQUENCE</scope>
    <source>
        <strain evidence="6">BGMRC 0090</strain>
    </source>
</reference>
<accession>A0A9X2RIT9</accession>
<evidence type="ECO:0000259" key="5">
    <source>
        <dbReference type="PROSITE" id="PS50977"/>
    </source>
</evidence>
<comment type="caution">
    <text evidence="6">The sequence shown here is derived from an EMBL/GenBank/DDBJ whole genome shotgun (WGS) entry which is preliminary data.</text>
</comment>
<evidence type="ECO:0000313" key="7">
    <source>
        <dbReference type="Proteomes" id="UP001142610"/>
    </source>
</evidence>